<accession>A0A367KKP3</accession>
<keyword evidence="6" id="KW-1185">Reference proteome</keyword>
<sequence>MNRYPVQTVRHSANHPRVTEQEGAWKFVRRRPPTLLDHPVPLPPQAPQQSIHVTRDSDTFHSLQVSGMHDPRLIKNAILRKLGLEGSCERYLFYHENGKQSEIPLTDSELSHLCQISDHTSTNRILVKPKAEKPLERYRSYTQDGTICYDFAMPTTRQVNECNNISQITSNRHYYNERSMSNNDYDLNVNRSRYEPSMISPINGNNQFSVSHSPLEETNESWHQDKISLWAVKPSKSETTKETSLWAVPPQSQPQPSTSKSDTLKEPPSLWAVPPSNEPVKDERATLFMGKSPSLWAIVPRSEPAKEPSLWAVAPQPTISKSETTHDSPSLWAVHPQPTKSDSVKKDTQGLWAIPPPTTPQFGSENLNLHPSIKKTRGVQFADEDNESVASAPAIEEGVESINLSDPPNMHHTHSAQQLSIDTSVEDRTTPLSSPSGMT</sequence>
<dbReference type="AlphaFoldDB" id="A0A367KKP3"/>
<dbReference type="STRING" id="4846.A0A367KKP3"/>
<evidence type="ECO:0000313" key="6">
    <source>
        <dbReference type="Proteomes" id="UP000253551"/>
    </source>
</evidence>
<keyword evidence="1" id="KW-0808">Transferase</keyword>
<evidence type="ECO:0000259" key="4">
    <source>
        <dbReference type="Pfam" id="PF14847"/>
    </source>
</evidence>
<feature type="region of interest" description="Disordered" evidence="3">
    <location>
        <begin position="318"/>
        <end position="344"/>
    </location>
</feature>
<feature type="compositionally biased region" description="Polar residues" evidence="3">
    <location>
        <begin position="430"/>
        <end position="439"/>
    </location>
</feature>
<dbReference type="Proteomes" id="UP000253551">
    <property type="component" value="Unassembled WGS sequence"/>
</dbReference>
<feature type="region of interest" description="Disordered" evidence="3">
    <location>
        <begin position="1"/>
        <end position="20"/>
    </location>
</feature>
<feature type="domain" description="Ras-binding" evidence="4">
    <location>
        <begin position="52"/>
        <end position="136"/>
    </location>
</feature>
<reference evidence="5 6" key="1">
    <citation type="journal article" date="2018" name="G3 (Bethesda)">
        <title>Phylogenetic and Phylogenomic Definition of Rhizopus Species.</title>
        <authorList>
            <person name="Gryganskyi A.P."/>
            <person name="Golan J."/>
            <person name="Dolatabadi S."/>
            <person name="Mondo S."/>
            <person name="Robb S."/>
            <person name="Idnurm A."/>
            <person name="Muszewska A."/>
            <person name="Steczkiewicz K."/>
            <person name="Masonjones S."/>
            <person name="Liao H.L."/>
            <person name="Gajdeczka M.T."/>
            <person name="Anike F."/>
            <person name="Vuek A."/>
            <person name="Anishchenko I.M."/>
            <person name="Voigt K."/>
            <person name="de Hoog G.S."/>
            <person name="Smith M.E."/>
            <person name="Heitman J."/>
            <person name="Vilgalys R."/>
            <person name="Stajich J.E."/>
        </authorList>
    </citation>
    <scope>NUCLEOTIDE SEQUENCE [LARGE SCALE GENOMIC DNA]</scope>
    <source>
        <strain evidence="5 6">LSU 92-RS-03</strain>
    </source>
</reference>
<gene>
    <name evidence="5" type="ORF">CU098_012023</name>
</gene>
<proteinExistence type="predicted"/>
<dbReference type="OrthoDB" id="266718at2759"/>
<dbReference type="GO" id="GO:0016301">
    <property type="term" value="F:kinase activity"/>
    <property type="evidence" value="ECO:0007669"/>
    <property type="project" value="UniProtKB-KW"/>
</dbReference>
<comment type="caution">
    <text evidence="5">The sequence shown here is derived from an EMBL/GenBank/DDBJ whole genome shotgun (WGS) entry which is preliminary data.</text>
</comment>
<feature type="region of interest" description="Disordered" evidence="3">
    <location>
        <begin position="374"/>
        <end position="439"/>
    </location>
</feature>
<dbReference type="EMBL" id="PJQM01001255">
    <property type="protein sequence ID" value="RCI02805.1"/>
    <property type="molecule type" value="Genomic_DNA"/>
</dbReference>
<evidence type="ECO:0000256" key="3">
    <source>
        <dbReference type="SAM" id="MobiDB-lite"/>
    </source>
</evidence>
<evidence type="ECO:0000256" key="2">
    <source>
        <dbReference type="ARBA" id="ARBA00022777"/>
    </source>
</evidence>
<evidence type="ECO:0000256" key="1">
    <source>
        <dbReference type="ARBA" id="ARBA00022679"/>
    </source>
</evidence>
<keyword evidence="2" id="KW-0418">Kinase</keyword>
<dbReference type="Pfam" id="PF14847">
    <property type="entry name" value="Ras_bdg_2"/>
    <property type="match status" value="1"/>
</dbReference>
<feature type="region of interest" description="Disordered" evidence="3">
    <location>
        <begin position="240"/>
        <end position="279"/>
    </location>
</feature>
<name>A0A367KKP3_RHIST</name>
<feature type="non-terminal residue" evidence="5">
    <location>
        <position position="439"/>
    </location>
</feature>
<evidence type="ECO:0000313" key="5">
    <source>
        <dbReference type="EMBL" id="RCI02805.1"/>
    </source>
</evidence>
<organism evidence="5 6">
    <name type="scientific">Rhizopus stolonifer</name>
    <name type="common">Rhizopus nigricans</name>
    <dbReference type="NCBI Taxonomy" id="4846"/>
    <lineage>
        <taxon>Eukaryota</taxon>
        <taxon>Fungi</taxon>
        <taxon>Fungi incertae sedis</taxon>
        <taxon>Mucoromycota</taxon>
        <taxon>Mucoromycotina</taxon>
        <taxon>Mucoromycetes</taxon>
        <taxon>Mucorales</taxon>
        <taxon>Mucorineae</taxon>
        <taxon>Rhizopodaceae</taxon>
        <taxon>Rhizopus</taxon>
    </lineage>
</organism>
<dbReference type="InterPro" id="IPR029458">
    <property type="entry name" value="Ras-bd_By2"/>
</dbReference>
<protein>
    <recommendedName>
        <fullName evidence="4">Ras-binding domain-containing protein</fullName>
    </recommendedName>
</protein>